<dbReference type="RefSeq" id="WP_386129689.1">
    <property type="nucleotide sequence ID" value="NZ_JBHTJL010000009.1"/>
</dbReference>
<organism evidence="4 5">
    <name type="scientific">Winogradskyella litorisediminis</name>
    <dbReference type="NCBI Taxonomy" id="1156618"/>
    <lineage>
        <taxon>Bacteria</taxon>
        <taxon>Pseudomonadati</taxon>
        <taxon>Bacteroidota</taxon>
        <taxon>Flavobacteriia</taxon>
        <taxon>Flavobacteriales</taxon>
        <taxon>Flavobacteriaceae</taxon>
        <taxon>Winogradskyella</taxon>
    </lineage>
</organism>
<reference evidence="5" key="1">
    <citation type="journal article" date="2019" name="Int. J. Syst. Evol. Microbiol.">
        <title>The Global Catalogue of Microorganisms (GCM) 10K type strain sequencing project: providing services to taxonomists for standard genome sequencing and annotation.</title>
        <authorList>
            <consortium name="The Broad Institute Genomics Platform"/>
            <consortium name="The Broad Institute Genome Sequencing Center for Infectious Disease"/>
            <person name="Wu L."/>
            <person name="Ma J."/>
        </authorList>
    </citation>
    <scope>NUCLEOTIDE SEQUENCE [LARGE SCALE GENOMIC DNA]</scope>
    <source>
        <strain evidence="5">CCUG 62215</strain>
    </source>
</reference>
<keyword evidence="1 2" id="KW-0732">Signal</keyword>
<dbReference type="SUPFAM" id="SSF51126">
    <property type="entry name" value="Pectin lyase-like"/>
    <property type="match status" value="1"/>
</dbReference>
<evidence type="ECO:0000313" key="5">
    <source>
        <dbReference type="Proteomes" id="UP001597013"/>
    </source>
</evidence>
<name>A0ABW3N659_9FLAO</name>
<evidence type="ECO:0000256" key="2">
    <source>
        <dbReference type="SAM" id="SignalP"/>
    </source>
</evidence>
<accession>A0ABW3N659</accession>
<dbReference type="SUPFAM" id="SSF49899">
    <property type="entry name" value="Concanavalin A-like lectins/glucanases"/>
    <property type="match status" value="1"/>
</dbReference>
<dbReference type="InterPro" id="IPR026444">
    <property type="entry name" value="Secre_tail"/>
</dbReference>
<dbReference type="Pfam" id="PF18962">
    <property type="entry name" value="Por_Secre_tail"/>
    <property type="match status" value="1"/>
</dbReference>
<gene>
    <name evidence="4" type="ORF">ACFQ1Q_07935</name>
</gene>
<evidence type="ECO:0000256" key="1">
    <source>
        <dbReference type="ARBA" id="ARBA00022729"/>
    </source>
</evidence>
<dbReference type="InterPro" id="IPR013320">
    <property type="entry name" value="ConA-like_dom_sf"/>
</dbReference>
<evidence type="ECO:0000259" key="3">
    <source>
        <dbReference type="Pfam" id="PF18962"/>
    </source>
</evidence>
<feature type="signal peptide" evidence="2">
    <location>
        <begin position="1"/>
        <end position="20"/>
    </location>
</feature>
<dbReference type="InterPro" id="IPR032675">
    <property type="entry name" value="LRR_dom_sf"/>
</dbReference>
<dbReference type="NCBIfam" id="TIGR04183">
    <property type="entry name" value="Por_Secre_tail"/>
    <property type="match status" value="1"/>
</dbReference>
<keyword evidence="5" id="KW-1185">Reference proteome</keyword>
<feature type="domain" description="Secretion system C-terminal sorting" evidence="3">
    <location>
        <begin position="809"/>
        <end position="874"/>
    </location>
</feature>
<feature type="chain" id="PRO_5045929882" evidence="2">
    <location>
        <begin position="21"/>
        <end position="876"/>
    </location>
</feature>
<dbReference type="Gene3D" id="3.80.10.10">
    <property type="entry name" value="Ribonuclease Inhibitor"/>
    <property type="match status" value="1"/>
</dbReference>
<sequence length="876" mass="95264">MKIRLLFAFSFILNFLYTQAPTDYIGRYNFDNGSLADEANGIGNLNNPSGQPSNYSVTTGWDNTANSAIDVVNVLFTTGAFPQIAQEYSYSFWLNTTSNISSDRDIFKRLNNNQGVGTFMQSGGITIQLENGKVKGYVRPVQNNTGGILASAETNVIADGNWHHIVITVKQVTNGNLIGWEIEAFQDGVSISSAQTNFYFSSQNPSITTSNQPLFVGSNVQSFIGIIDDIRIFDRGLSLQEVIETQNDPGVVIFSDANFKSWFVNNNLINTNGSSEIEFAEAVAYTGTVVTPNLGVLDILGIEEFPNITGIDVSNNQISSADFSKNISLTSVDVSNNSLTFFNLKNNNNTAIVTYNSVGNPNLTCVLVDYFNYSNNNWTSKDSQTNFSTTCSNSQIYVDADATGANDGTSWINAYTNLATALSNNPNSKFWVAQGIYKASSNDRTLSFDLTASQEIYGGFDGTEIDLSQRDIDANETILSGDINGTDDSVLQFNTSAYGDNTYQIINIVGDNVVLDGITIKGGNANAAGFRTGAAINISQTVKNVEFNRLLIEDNRVNDAGVVYFNQTSAQTGDYNYNFTNCIFRNNLGRFATVYYASNPRTSGTIKTTFTNCLFYDNVVADVPAYNQGTNTLFWFRTDVATTQIGEFINCTISSNDFNATNNSASVISASRIGGTCTARLYNSVLWDNKRASDGNEHSTIGGFGSQSVGNRIVRNSIAPSFSSGIAQNSSTADPLLAVFPDKYKYRIGNASSPAIDFGDNTYLPASAVGDLLNNNRIFNSIVDAGAYEFGAMSLSSSDSEAQIVDVKLYPNPTSNILNIKTNNQQIKQIAIYDILGKQVLRANNSNINVSHLKSGIYILKAKTTLGQVVKRFIKQ</sequence>
<proteinExistence type="predicted"/>
<dbReference type="SUPFAM" id="SSF52058">
    <property type="entry name" value="L domain-like"/>
    <property type="match status" value="1"/>
</dbReference>
<dbReference type="Proteomes" id="UP001597013">
    <property type="component" value="Unassembled WGS sequence"/>
</dbReference>
<comment type="caution">
    <text evidence="4">The sequence shown here is derived from an EMBL/GenBank/DDBJ whole genome shotgun (WGS) entry which is preliminary data.</text>
</comment>
<dbReference type="Pfam" id="PF13385">
    <property type="entry name" value="Laminin_G_3"/>
    <property type="match status" value="1"/>
</dbReference>
<evidence type="ECO:0000313" key="4">
    <source>
        <dbReference type="EMBL" id="MFD1063174.1"/>
    </source>
</evidence>
<dbReference type="EMBL" id="JBHTJL010000009">
    <property type="protein sequence ID" value="MFD1063174.1"/>
    <property type="molecule type" value="Genomic_DNA"/>
</dbReference>
<protein>
    <submittedName>
        <fullName evidence="4">T9SS type A sorting domain-containing protein</fullName>
    </submittedName>
</protein>
<dbReference type="InterPro" id="IPR011050">
    <property type="entry name" value="Pectin_lyase_fold/virulence"/>
</dbReference>
<dbReference type="Gene3D" id="2.60.120.200">
    <property type="match status" value="1"/>
</dbReference>